<dbReference type="InterPro" id="IPR029767">
    <property type="entry name" value="WecB-like"/>
</dbReference>
<dbReference type="InterPro" id="IPR003331">
    <property type="entry name" value="UDP_GlcNAc_Epimerase_2_dom"/>
</dbReference>
<comment type="caution">
    <text evidence="3">The sequence shown here is derived from an EMBL/GenBank/DDBJ whole genome shotgun (WGS) entry which is preliminary data.</text>
</comment>
<proteinExistence type="inferred from homology"/>
<accession>A0ABR9JT84</accession>
<dbReference type="Proteomes" id="UP000627838">
    <property type="component" value="Unassembled WGS sequence"/>
</dbReference>
<evidence type="ECO:0000259" key="2">
    <source>
        <dbReference type="Pfam" id="PF02350"/>
    </source>
</evidence>
<dbReference type="EC" id="5.1.3.14" evidence="3"/>
<keyword evidence="4" id="KW-1185">Reference proteome</keyword>
<dbReference type="EMBL" id="JADBDZ010000001">
    <property type="protein sequence ID" value="MBE1533781.1"/>
    <property type="molecule type" value="Genomic_DNA"/>
</dbReference>
<dbReference type="Gene3D" id="3.40.50.2000">
    <property type="entry name" value="Glycogen Phosphorylase B"/>
    <property type="match status" value="2"/>
</dbReference>
<dbReference type="CDD" id="cd03786">
    <property type="entry name" value="GTB_UDP-GlcNAc_2-Epimerase"/>
    <property type="match status" value="1"/>
</dbReference>
<sequence>MAPIVHVLGARPNFVKAAPVIRALEAAGAEQAVVHTGQHYDARMSEVFFAELGLPEPDVNLGVGSGSHAAQTAALMTGLEEEFTSRSPSVVIVYGDVNSTIAAALVAAKLHIPVAHVEAGLRSFDMTMPEEVNRRLTDQLSDVCLVTSPEGIGHLANEGVPVERAHLVGNPMIDTLLANLDAFDTGRVRAEHGLPDRYVLATMHRPANVDAPDTAADLVRRLHGIADLADLVIPVHPRGRANLLAAGLDDHDGVHVLEPLGYTDFIGAVRGAAAVITDSGGLQEETTILGVPCLTVRPNTERPITVTHGTNRLVTFEELVPQVRKVLEAETDEKDTVADAGHDAAARYENARRPPLWDGAAGPRIAEVIMEFIGD</sequence>
<evidence type="ECO:0000313" key="4">
    <source>
        <dbReference type="Proteomes" id="UP000627838"/>
    </source>
</evidence>
<dbReference type="PANTHER" id="PTHR43174">
    <property type="entry name" value="UDP-N-ACETYLGLUCOSAMINE 2-EPIMERASE"/>
    <property type="match status" value="1"/>
</dbReference>
<dbReference type="Pfam" id="PF02350">
    <property type="entry name" value="Epimerase_2"/>
    <property type="match status" value="1"/>
</dbReference>
<dbReference type="NCBIfam" id="TIGR00236">
    <property type="entry name" value="wecB"/>
    <property type="match status" value="1"/>
</dbReference>
<reference evidence="3 4" key="1">
    <citation type="submission" date="2020-10" db="EMBL/GenBank/DDBJ databases">
        <title>Sequencing the genomes of 1000 actinobacteria strains.</title>
        <authorList>
            <person name="Klenk H.-P."/>
        </authorList>
    </citation>
    <scope>NUCLEOTIDE SEQUENCE [LARGE SCALE GENOMIC DNA]</scope>
    <source>
        <strain evidence="3 4">DSM 46744</strain>
    </source>
</reference>
<evidence type="ECO:0000313" key="3">
    <source>
        <dbReference type="EMBL" id="MBE1533781.1"/>
    </source>
</evidence>
<evidence type="ECO:0000256" key="1">
    <source>
        <dbReference type="RuleBase" id="RU003513"/>
    </source>
</evidence>
<protein>
    <submittedName>
        <fullName evidence="3">UDP-N-acetylglucosamine 2-epimerase (Non-hydrolyzing)</fullName>
        <ecNumber evidence="3">5.1.3.14</ecNumber>
    </submittedName>
</protein>
<feature type="domain" description="UDP-N-acetylglucosamine 2-epimerase" evidence="2">
    <location>
        <begin position="24"/>
        <end position="369"/>
    </location>
</feature>
<dbReference type="PANTHER" id="PTHR43174:SF1">
    <property type="entry name" value="UDP-N-ACETYLGLUCOSAMINE 2-EPIMERASE"/>
    <property type="match status" value="1"/>
</dbReference>
<dbReference type="GO" id="GO:0008761">
    <property type="term" value="F:UDP-N-acetylglucosamine 2-epimerase activity"/>
    <property type="evidence" value="ECO:0007669"/>
    <property type="project" value="UniProtKB-EC"/>
</dbReference>
<organism evidence="3 4">
    <name type="scientific">Actinomadura algeriensis</name>
    <dbReference type="NCBI Taxonomy" id="1679523"/>
    <lineage>
        <taxon>Bacteria</taxon>
        <taxon>Bacillati</taxon>
        <taxon>Actinomycetota</taxon>
        <taxon>Actinomycetes</taxon>
        <taxon>Streptosporangiales</taxon>
        <taxon>Thermomonosporaceae</taxon>
        <taxon>Actinomadura</taxon>
    </lineage>
</organism>
<keyword evidence="1 3" id="KW-0413">Isomerase</keyword>
<dbReference type="SUPFAM" id="SSF53756">
    <property type="entry name" value="UDP-Glycosyltransferase/glycogen phosphorylase"/>
    <property type="match status" value="1"/>
</dbReference>
<gene>
    <name evidence="3" type="ORF">H4W34_003614</name>
</gene>
<name>A0ABR9JT84_9ACTN</name>
<comment type="similarity">
    <text evidence="1">Belongs to the UDP-N-acetylglucosamine 2-epimerase family.</text>
</comment>